<dbReference type="EC" id="4.1.1.48" evidence="3"/>
<keyword evidence="8" id="KW-0456">Lyase</keyword>
<dbReference type="GO" id="GO:0004640">
    <property type="term" value="F:phosphoribosylanthranilate isomerase activity"/>
    <property type="evidence" value="ECO:0007669"/>
    <property type="project" value="TreeGrafter"/>
</dbReference>
<keyword evidence="6" id="KW-0822">Tryptophan biosynthesis</keyword>
<keyword evidence="5" id="KW-0210">Decarboxylase</keyword>
<evidence type="ECO:0000313" key="12">
    <source>
        <dbReference type="Proteomes" id="UP000739538"/>
    </source>
</evidence>
<dbReference type="PANTHER" id="PTHR22854:SF2">
    <property type="entry name" value="INDOLE-3-GLYCEROL-PHOSPHATE SYNTHASE"/>
    <property type="match status" value="1"/>
</dbReference>
<dbReference type="Pfam" id="PF00218">
    <property type="entry name" value="IGPS"/>
    <property type="match status" value="1"/>
</dbReference>
<dbReference type="FunFam" id="3.20.20.70:FF:000024">
    <property type="entry name" value="Indole-3-glycerol phosphate synthase"/>
    <property type="match status" value="1"/>
</dbReference>
<evidence type="ECO:0000256" key="1">
    <source>
        <dbReference type="ARBA" id="ARBA00001633"/>
    </source>
</evidence>
<dbReference type="CDD" id="cd00331">
    <property type="entry name" value="IGPS"/>
    <property type="match status" value="1"/>
</dbReference>
<evidence type="ECO:0000256" key="7">
    <source>
        <dbReference type="ARBA" id="ARBA00023141"/>
    </source>
</evidence>
<feature type="domain" description="Indole-3-glycerol phosphate synthase" evidence="10">
    <location>
        <begin position="2"/>
        <end position="254"/>
    </location>
</feature>
<dbReference type="InterPro" id="IPR045186">
    <property type="entry name" value="Indole-3-glycerol_P_synth"/>
</dbReference>
<dbReference type="InterPro" id="IPR011060">
    <property type="entry name" value="RibuloseP-bd_barrel"/>
</dbReference>
<dbReference type="EMBL" id="JAGQHS010000015">
    <property type="protein sequence ID" value="MCA9755096.1"/>
    <property type="molecule type" value="Genomic_DNA"/>
</dbReference>
<evidence type="ECO:0000256" key="3">
    <source>
        <dbReference type="ARBA" id="ARBA00012362"/>
    </source>
</evidence>
<reference evidence="11" key="1">
    <citation type="submission" date="2020-04" db="EMBL/GenBank/DDBJ databases">
        <authorList>
            <person name="Zhang T."/>
        </authorList>
    </citation>
    <scope>NUCLEOTIDE SEQUENCE</scope>
    <source>
        <strain evidence="11">HKST-UBA02</strain>
    </source>
</reference>
<comment type="catalytic activity">
    <reaction evidence="1">
        <text>1-(2-carboxyphenylamino)-1-deoxy-D-ribulose 5-phosphate + H(+) = (1S,2R)-1-C-(indol-3-yl)glycerol 3-phosphate + CO2 + H2O</text>
        <dbReference type="Rhea" id="RHEA:23476"/>
        <dbReference type="ChEBI" id="CHEBI:15377"/>
        <dbReference type="ChEBI" id="CHEBI:15378"/>
        <dbReference type="ChEBI" id="CHEBI:16526"/>
        <dbReference type="ChEBI" id="CHEBI:58613"/>
        <dbReference type="ChEBI" id="CHEBI:58866"/>
        <dbReference type="EC" id="4.1.1.48"/>
    </reaction>
</comment>
<evidence type="ECO:0000256" key="4">
    <source>
        <dbReference type="ARBA" id="ARBA00022605"/>
    </source>
</evidence>
<feature type="region of interest" description="Disordered" evidence="9">
    <location>
        <begin position="256"/>
        <end position="288"/>
    </location>
</feature>
<comment type="caution">
    <text evidence="11">The sequence shown here is derived from an EMBL/GenBank/DDBJ whole genome shotgun (WGS) entry which is preliminary data.</text>
</comment>
<protein>
    <recommendedName>
        <fullName evidence="3">indole-3-glycerol-phosphate synthase</fullName>
        <ecNumber evidence="3">4.1.1.48</ecNumber>
    </recommendedName>
</protein>
<dbReference type="Gene3D" id="3.20.20.70">
    <property type="entry name" value="Aldolase class I"/>
    <property type="match status" value="1"/>
</dbReference>
<comment type="pathway">
    <text evidence="2">Amino-acid biosynthesis; L-tryptophan biosynthesis; L-tryptophan from chorismate: step 4/5.</text>
</comment>
<organism evidence="11 12">
    <name type="scientific">Eiseniibacteriota bacterium</name>
    <dbReference type="NCBI Taxonomy" id="2212470"/>
    <lineage>
        <taxon>Bacteria</taxon>
        <taxon>Candidatus Eiseniibacteriota</taxon>
    </lineage>
</organism>
<dbReference type="SUPFAM" id="SSF51366">
    <property type="entry name" value="Ribulose-phoshate binding barrel"/>
    <property type="match status" value="1"/>
</dbReference>
<reference evidence="11" key="2">
    <citation type="journal article" date="2021" name="Microbiome">
        <title>Successional dynamics and alternative stable states in a saline activated sludge microbial community over 9 years.</title>
        <authorList>
            <person name="Wang Y."/>
            <person name="Ye J."/>
            <person name="Ju F."/>
            <person name="Liu L."/>
            <person name="Boyd J.A."/>
            <person name="Deng Y."/>
            <person name="Parks D.H."/>
            <person name="Jiang X."/>
            <person name="Yin X."/>
            <person name="Woodcroft B.J."/>
            <person name="Tyson G.W."/>
            <person name="Hugenholtz P."/>
            <person name="Polz M.F."/>
            <person name="Zhang T."/>
        </authorList>
    </citation>
    <scope>NUCLEOTIDE SEQUENCE</scope>
    <source>
        <strain evidence="11">HKST-UBA02</strain>
    </source>
</reference>
<dbReference type="PROSITE" id="PS00614">
    <property type="entry name" value="IGPS"/>
    <property type="match status" value="1"/>
</dbReference>
<evidence type="ECO:0000256" key="2">
    <source>
        <dbReference type="ARBA" id="ARBA00004696"/>
    </source>
</evidence>
<evidence type="ECO:0000256" key="8">
    <source>
        <dbReference type="ARBA" id="ARBA00023239"/>
    </source>
</evidence>
<dbReference type="InterPro" id="IPR013785">
    <property type="entry name" value="Aldolase_TIM"/>
</dbReference>
<proteinExistence type="predicted"/>
<accession>A0A956N9X8</accession>
<dbReference type="AlphaFoldDB" id="A0A956N9X8"/>
<name>A0A956N9X8_UNCEI</name>
<dbReference type="PANTHER" id="PTHR22854">
    <property type="entry name" value="TRYPTOPHAN BIOSYNTHESIS PROTEIN"/>
    <property type="match status" value="1"/>
</dbReference>
<feature type="compositionally biased region" description="Basic and acidic residues" evidence="9">
    <location>
        <begin position="259"/>
        <end position="288"/>
    </location>
</feature>
<evidence type="ECO:0000259" key="10">
    <source>
        <dbReference type="Pfam" id="PF00218"/>
    </source>
</evidence>
<dbReference type="GO" id="GO:0000162">
    <property type="term" value="P:L-tryptophan biosynthetic process"/>
    <property type="evidence" value="ECO:0007669"/>
    <property type="project" value="UniProtKB-KW"/>
</dbReference>
<keyword evidence="4" id="KW-0028">Amino-acid biosynthesis</keyword>
<dbReference type="Proteomes" id="UP000739538">
    <property type="component" value="Unassembled WGS sequence"/>
</dbReference>
<evidence type="ECO:0000313" key="11">
    <source>
        <dbReference type="EMBL" id="MCA9755096.1"/>
    </source>
</evidence>
<dbReference type="GO" id="GO:0004425">
    <property type="term" value="F:indole-3-glycerol-phosphate synthase activity"/>
    <property type="evidence" value="ECO:0007669"/>
    <property type="project" value="UniProtKB-EC"/>
</dbReference>
<evidence type="ECO:0000256" key="6">
    <source>
        <dbReference type="ARBA" id="ARBA00022822"/>
    </source>
</evidence>
<evidence type="ECO:0000256" key="9">
    <source>
        <dbReference type="SAM" id="MobiDB-lite"/>
    </source>
</evidence>
<gene>
    <name evidence="11" type="ORF">KDA27_04785</name>
</gene>
<dbReference type="InterPro" id="IPR001468">
    <property type="entry name" value="Indole-3-GlycerolPSynthase_CS"/>
</dbReference>
<keyword evidence="7" id="KW-0057">Aromatic amino acid biosynthesis</keyword>
<evidence type="ECO:0000256" key="5">
    <source>
        <dbReference type="ARBA" id="ARBA00022793"/>
    </source>
</evidence>
<dbReference type="InterPro" id="IPR013798">
    <property type="entry name" value="Indole-3-glycerol_P_synth_dom"/>
</dbReference>
<sequence length="288" mass="32539">MLEEICRTKRERVAELRRERSFADLESSELYAVERRSLSTALRRGNAEDPGDPVRFLCEIKRASPSAGWIRPGADAVEIAEYYERAGASGLSLLTEEAYFKGVLDDLPRVREVGLPVLMKDFFVDPYQVVLARSMGADALLLIAALGDRPLLREMRAAAKELGLDVLLEVHDEWECEVAHELAPELSGVNNRNLKTFEVDLATSERLYELLPKGTRLAESGIKTRDDVVRLERARFDGLLVGESLMRKEHPGDALLELRGIEPGEERQREARRREARSEARPDAEDER</sequence>